<feature type="transmembrane region" description="Helical" evidence="1">
    <location>
        <begin position="12"/>
        <end position="29"/>
    </location>
</feature>
<sequence length="153" mass="18023">MKFQWKNSLRTATIYLIVVIITLGGHTYYQAYKTQEYVDEFKALKGQSVIGEISDTYKSTIEHYSNYKLNKEAKHKIIRKLNKLSEELRKIDLQINSRDVYHQIDFSFIYHDIKLVNITLSDTTKDDIVPVIVLHAMEGLGEIKKEITYIEYR</sequence>
<keyword evidence="1" id="KW-0472">Membrane</keyword>
<reference evidence="2" key="1">
    <citation type="journal article" date="2014" name="Int. J. Syst. Evol. Microbiol.">
        <title>Complete genome sequence of Corynebacterium casei LMG S-19264T (=DSM 44701T), isolated from a smear-ripened cheese.</title>
        <authorList>
            <consortium name="US DOE Joint Genome Institute (JGI-PGF)"/>
            <person name="Walter F."/>
            <person name="Albersmeier A."/>
            <person name="Kalinowski J."/>
            <person name="Ruckert C."/>
        </authorList>
    </citation>
    <scope>NUCLEOTIDE SEQUENCE</scope>
    <source>
        <strain evidence="2">CGMCC 1.15179</strain>
    </source>
</reference>
<reference evidence="2" key="2">
    <citation type="submission" date="2020-09" db="EMBL/GenBank/DDBJ databases">
        <authorList>
            <person name="Sun Q."/>
            <person name="Zhou Y."/>
        </authorList>
    </citation>
    <scope>NUCLEOTIDE SEQUENCE</scope>
    <source>
        <strain evidence="2">CGMCC 1.15179</strain>
    </source>
</reference>
<proteinExistence type="predicted"/>
<keyword evidence="3" id="KW-1185">Reference proteome</keyword>
<dbReference type="RefSeq" id="WP_188646943.1">
    <property type="nucleotide sequence ID" value="NZ_BMHQ01000003.1"/>
</dbReference>
<evidence type="ECO:0000313" key="2">
    <source>
        <dbReference type="EMBL" id="GGE11787.1"/>
    </source>
</evidence>
<dbReference type="EMBL" id="BMHQ01000003">
    <property type="protein sequence ID" value="GGE11787.1"/>
    <property type="molecule type" value="Genomic_DNA"/>
</dbReference>
<comment type="caution">
    <text evidence="2">The sequence shown here is derived from an EMBL/GenBank/DDBJ whole genome shotgun (WGS) entry which is preliminary data.</text>
</comment>
<evidence type="ECO:0000313" key="3">
    <source>
        <dbReference type="Proteomes" id="UP000625210"/>
    </source>
</evidence>
<protein>
    <submittedName>
        <fullName evidence="2">Uncharacterized protein</fullName>
    </submittedName>
</protein>
<dbReference type="AlphaFoldDB" id="A0A8J2VHZ1"/>
<name>A0A8J2VHZ1_9BACL</name>
<evidence type="ECO:0000256" key="1">
    <source>
        <dbReference type="SAM" id="Phobius"/>
    </source>
</evidence>
<gene>
    <name evidence="2" type="ORF">GCM10011571_11480</name>
</gene>
<keyword evidence="1" id="KW-0812">Transmembrane</keyword>
<accession>A0A8J2VHZ1</accession>
<dbReference type="Proteomes" id="UP000625210">
    <property type="component" value="Unassembled WGS sequence"/>
</dbReference>
<organism evidence="2 3">
    <name type="scientific">Marinithermofilum abyssi</name>
    <dbReference type="NCBI Taxonomy" id="1571185"/>
    <lineage>
        <taxon>Bacteria</taxon>
        <taxon>Bacillati</taxon>
        <taxon>Bacillota</taxon>
        <taxon>Bacilli</taxon>
        <taxon>Bacillales</taxon>
        <taxon>Thermoactinomycetaceae</taxon>
        <taxon>Marinithermofilum</taxon>
    </lineage>
</organism>
<keyword evidence="1" id="KW-1133">Transmembrane helix</keyword>